<dbReference type="SFLD" id="SFLDS00003">
    <property type="entry name" value="Haloacid_Dehalogenase"/>
    <property type="match status" value="1"/>
</dbReference>
<keyword evidence="3" id="KW-0460">Magnesium</keyword>
<keyword evidence="2 4" id="KW-0378">Hydrolase</keyword>
<dbReference type="InterPro" id="IPR023214">
    <property type="entry name" value="HAD_sf"/>
</dbReference>
<comment type="cofactor">
    <cofactor evidence="1">
        <name>Mg(2+)</name>
        <dbReference type="ChEBI" id="CHEBI:18420"/>
    </cofactor>
</comment>
<dbReference type="NCBIfam" id="TIGR01549">
    <property type="entry name" value="HAD-SF-IA-v1"/>
    <property type="match status" value="1"/>
</dbReference>
<reference evidence="4 5" key="1">
    <citation type="submission" date="2023-12" db="EMBL/GenBank/DDBJ databases">
        <title>Friends and Foes: Symbiotic and Algicidal bacterial influence on Karenia brevis blooms.</title>
        <authorList>
            <person name="Fei C."/>
            <person name="Mohamed A.R."/>
            <person name="Booker A."/>
            <person name="Arshad M."/>
            <person name="Klass S."/>
            <person name="Ahn S."/>
            <person name="Gilbert P.M."/>
            <person name="Heil C.A."/>
            <person name="Martinez J.M."/>
            <person name="Amin S.A."/>
        </authorList>
    </citation>
    <scope>NUCLEOTIDE SEQUENCE [LARGE SCALE GENOMIC DNA]</scope>
    <source>
        <strain evidence="4 5">CE15</strain>
    </source>
</reference>
<dbReference type="InterPro" id="IPR036412">
    <property type="entry name" value="HAD-like_sf"/>
</dbReference>
<dbReference type="NCBIfam" id="TIGR01509">
    <property type="entry name" value="HAD-SF-IA-v3"/>
    <property type="match status" value="1"/>
</dbReference>
<protein>
    <submittedName>
        <fullName evidence="4">HAD-IA family hydrolase</fullName>
    </submittedName>
</protein>
<dbReference type="SUPFAM" id="SSF56784">
    <property type="entry name" value="HAD-like"/>
    <property type="match status" value="1"/>
</dbReference>
<dbReference type="InterPro" id="IPR006439">
    <property type="entry name" value="HAD-SF_hydro_IA"/>
</dbReference>
<dbReference type="PANTHER" id="PTHR46470">
    <property type="entry name" value="N-ACYLNEURAMINATE-9-PHOSPHATASE"/>
    <property type="match status" value="1"/>
</dbReference>
<sequence>MMRFNRAISAVKVISFDLDDTLYDNRPIIKNAIKAQQDYLAAIPEWAAQSGDFWRTCRNGYALEHPEIINDVTLWRQKALLWGLETLKVDNAAFHAEQAYNAFAKARSDIKVATEVIDLLAALRKKYKVIAITNGNVDVSQFNLKDSFDLVLQAGPHGNAKPESDMFDLACQQLGVNLNEILHVGDSLDSDVQGANNAGCYSVWLENAFVPYCYKGLADIEISDIFALKSLLV</sequence>
<dbReference type="Proteomes" id="UP001382455">
    <property type="component" value="Unassembled WGS sequence"/>
</dbReference>
<dbReference type="PANTHER" id="PTHR46470:SF4">
    <property type="entry name" value="5-AMINO-6-(5-PHOSPHO-D-RIBITYLAMINO)URACIL PHOSPHATASE YIGB"/>
    <property type="match status" value="1"/>
</dbReference>
<organism evidence="4 5">
    <name type="scientific">Pseudoalteromonas spongiae</name>
    <dbReference type="NCBI Taxonomy" id="298657"/>
    <lineage>
        <taxon>Bacteria</taxon>
        <taxon>Pseudomonadati</taxon>
        <taxon>Pseudomonadota</taxon>
        <taxon>Gammaproteobacteria</taxon>
        <taxon>Alteromonadales</taxon>
        <taxon>Pseudoalteromonadaceae</taxon>
        <taxon>Pseudoalteromonas</taxon>
    </lineage>
</organism>
<dbReference type="Pfam" id="PF00702">
    <property type="entry name" value="Hydrolase"/>
    <property type="match status" value="1"/>
</dbReference>
<name>A0ABU8EPI0_9GAMM</name>
<comment type="caution">
    <text evidence="4">The sequence shown here is derived from an EMBL/GenBank/DDBJ whole genome shotgun (WGS) entry which is preliminary data.</text>
</comment>
<evidence type="ECO:0000256" key="1">
    <source>
        <dbReference type="ARBA" id="ARBA00001946"/>
    </source>
</evidence>
<evidence type="ECO:0000256" key="2">
    <source>
        <dbReference type="ARBA" id="ARBA00022801"/>
    </source>
</evidence>
<proteinExistence type="predicted"/>
<gene>
    <name evidence="4" type="ORF">WAE96_00205</name>
</gene>
<dbReference type="SFLD" id="SFLDG01129">
    <property type="entry name" value="C1.5:_HAD__Beta-PGM__Phosphata"/>
    <property type="match status" value="1"/>
</dbReference>
<dbReference type="Gene3D" id="1.20.120.1600">
    <property type="match status" value="1"/>
</dbReference>
<evidence type="ECO:0000313" key="4">
    <source>
        <dbReference type="EMBL" id="MEI4548141.1"/>
    </source>
</evidence>
<evidence type="ECO:0000256" key="3">
    <source>
        <dbReference type="ARBA" id="ARBA00022842"/>
    </source>
</evidence>
<dbReference type="RefSeq" id="WP_336434219.1">
    <property type="nucleotide sequence ID" value="NZ_JBAWKS010000001.1"/>
</dbReference>
<keyword evidence="5" id="KW-1185">Reference proteome</keyword>
<evidence type="ECO:0000313" key="5">
    <source>
        <dbReference type="Proteomes" id="UP001382455"/>
    </source>
</evidence>
<accession>A0ABU8EPI0</accession>
<dbReference type="PRINTS" id="PR00413">
    <property type="entry name" value="HADHALOGNASE"/>
</dbReference>
<dbReference type="InterPro" id="IPR051400">
    <property type="entry name" value="HAD-like_hydrolase"/>
</dbReference>
<dbReference type="Gene3D" id="3.40.50.1000">
    <property type="entry name" value="HAD superfamily/HAD-like"/>
    <property type="match status" value="1"/>
</dbReference>
<dbReference type="GO" id="GO:0016787">
    <property type="term" value="F:hydrolase activity"/>
    <property type="evidence" value="ECO:0007669"/>
    <property type="project" value="UniProtKB-KW"/>
</dbReference>
<dbReference type="EMBL" id="JBAWKS010000001">
    <property type="protein sequence ID" value="MEI4548141.1"/>
    <property type="molecule type" value="Genomic_DNA"/>
</dbReference>